<keyword evidence="2" id="KW-0067">ATP-binding</keyword>
<dbReference type="SMART" id="SM00382">
    <property type="entry name" value="AAA"/>
    <property type="match status" value="1"/>
</dbReference>
<dbReference type="InterPro" id="IPR017871">
    <property type="entry name" value="ABC_transporter-like_CS"/>
</dbReference>
<dbReference type="InterPro" id="IPR003439">
    <property type="entry name" value="ABC_transporter-like_ATP-bd"/>
</dbReference>
<evidence type="ECO:0000313" key="5">
    <source>
        <dbReference type="Proteomes" id="UP000070260"/>
    </source>
</evidence>
<dbReference type="Pfam" id="PF00005">
    <property type="entry name" value="ABC_tran"/>
    <property type="match status" value="1"/>
</dbReference>
<proteinExistence type="predicted"/>
<dbReference type="Proteomes" id="UP000070260">
    <property type="component" value="Chromosome"/>
</dbReference>
<dbReference type="PATRIC" id="fig|1502.177.peg.966"/>
<dbReference type="AlphaFoldDB" id="A0A127EGM3"/>
<accession>A0A127EGM3</accession>
<dbReference type="GO" id="GO:0016887">
    <property type="term" value="F:ATP hydrolysis activity"/>
    <property type="evidence" value="ECO:0007669"/>
    <property type="project" value="InterPro"/>
</dbReference>
<sequence>MGEVLVALENSNELIIKIRDLKMNFGTKEVLKGINLDIHKGEIIGYIGTNGAGKSTTVKIMLGIISGYTGTVEIFGENILKGDGSYKRKIGYVPEMADIYDTLTAKEYLTFMGQLYGMEYKDVLYKSKQLMKILGIADVYNSRISSFSKGMRQKVLLISSLIHNPDILFLDEPLNGLDANSVMVIKEILSELAKNGKTIFYSSHIIDVVEKISHRIILLNNGVVAADGSFEELKKNSNEDSLEEIFNDLTGFNDHKRLAEEFTALIKGCSL</sequence>
<keyword evidence="1" id="KW-0547">Nucleotide-binding</keyword>
<dbReference type="EMBL" id="CP010994">
    <property type="protein sequence ID" value="AMN35105.1"/>
    <property type="molecule type" value="Genomic_DNA"/>
</dbReference>
<dbReference type="GO" id="GO:0005524">
    <property type="term" value="F:ATP binding"/>
    <property type="evidence" value="ECO:0007669"/>
    <property type="project" value="UniProtKB-KW"/>
</dbReference>
<dbReference type="RefSeq" id="WP_061426913.1">
    <property type="nucleotide sequence ID" value="NZ_CABPRK010000001.1"/>
</dbReference>
<dbReference type="CDD" id="cd03230">
    <property type="entry name" value="ABC_DR_subfamily_A"/>
    <property type="match status" value="1"/>
</dbReference>
<evidence type="ECO:0000259" key="3">
    <source>
        <dbReference type="PROSITE" id="PS50893"/>
    </source>
</evidence>
<dbReference type="PROSITE" id="PS50893">
    <property type="entry name" value="ABC_TRANSPORTER_2"/>
    <property type="match status" value="1"/>
</dbReference>
<dbReference type="SUPFAM" id="SSF52540">
    <property type="entry name" value="P-loop containing nucleoside triphosphate hydrolases"/>
    <property type="match status" value="1"/>
</dbReference>
<dbReference type="InterPro" id="IPR003593">
    <property type="entry name" value="AAA+_ATPase"/>
</dbReference>
<dbReference type="OrthoDB" id="9775135at2"/>
<feature type="domain" description="ABC transporter" evidence="3">
    <location>
        <begin position="16"/>
        <end position="246"/>
    </location>
</feature>
<name>A0A127EGM3_CLOPF</name>
<dbReference type="PROSITE" id="PS00211">
    <property type="entry name" value="ABC_TRANSPORTER_1"/>
    <property type="match status" value="1"/>
</dbReference>
<evidence type="ECO:0000313" key="4">
    <source>
        <dbReference type="EMBL" id="AMN35105.1"/>
    </source>
</evidence>
<organism evidence="4 5">
    <name type="scientific">Clostridium perfringens</name>
    <dbReference type="NCBI Taxonomy" id="1502"/>
    <lineage>
        <taxon>Bacteria</taxon>
        <taxon>Bacillati</taxon>
        <taxon>Bacillota</taxon>
        <taxon>Clostridia</taxon>
        <taxon>Eubacteriales</taxon>
        <taxon>Clostridiaceae</taxon>
        <taxon>Clostridium</taxon>
    </lineage>
</organism>
<dbReference type="PANTHER" id="PTHR43613">
    <property type="entry name" value="ABC TRANSPORTER, ATP-BINDING PROTEIN"/>
    <property type="match status" value="1"/>
</dbReference>
<dbReference type="InterPro" id="IPR027417">
    <property type="entry name" value="P-loop_NTPase"/>
</dbReference>
<evidence type="ECO:0000256" key="2">
    <source>
        <dbReference type="ARBA" id="ARBA00022840"/>
    </source>
</evidence>
<reference evidence="4 5" key="1">
    <citation type="journal article" date="2016" name="PLoS ONE">
        <title>Plasmid Characterization and Chromosome Analysis of Two netF+ Clostridium perfringens Isolates Associated with Foal and Canine Necrotizing Enteritis.</title>
        <authorList>
            <person name="Mehdizadeh Gohari I."/>
            <person name="Kropinski A.M."/>
            <person name="Weese S.J."/>
            <person name="Parreira V.R."/>
            <person name="Whitehead A.E."/>
            <person name="Boerlin P."/>
            <person name="Prescott J.F."/>
        </authorList>
    </citation>
    <scope>NUCLEOTIDE SEQUENCE [LARGE SCALE GENOMIC DNA]</scope>
    <source>
        <strain evidence="4 5">JP838</strain>
    </source>
</reference>
<evidence type="ECO:0000256" key="1">
    <source>
        <dbReference type="ARBA" id="ARBA00022741"/>
    </source>
</evidence>
<gene>
    <name evidence="4" type="ORF">JFP838_04835</name>
</gene>
<dbReference type="Gene3D" id="3.40.50.300">
    <property type="entry name" value="P-loop containing nucleotide triphosphate hydrolases"/>
    <property type="match status" value="1"/>
</dbReference>
<protein>
    <submittedName>
        <fullName evidence="4">ABC transporter</fullName>
    </submittedName>
</protein>
<dbReference type="PANTHER" id="PTHR43613:SF1">
    <property type="entry name" value="ABC TRANSPORTER, ATP-BINDING PROTEIN"/>
    <property type="match status" value="1"/>
</dbReference>